<accession>A0A7X0MVP4</accession>
<feature type="domain" description="Flagellin C-terminal" evidence="6">
    <location>
        <begin position="151"/>
        <end position="224"/>
    </location>
</feature>
<keyword evidence="3 4" id="KW-0975">Bacterial flagellum</keyword>
<dbReference type="RefSeq" id="WP_166844437.1">
    <property type="nucleotide sequence ID" value="NZ_JAAONY010000002.1"/>
</dbReference>
<comment type="function">
    <text evidence="4">Flagellin is the subunit protein which polymerizes to form the filaments of bacterial flagella.</text>
</comment>
<dbReference type="InterPro" id="IPR001492">
    <property type="entry name" value="Flagellin"/>
</dbReference>
<evidence type="ECO:0000256" key="2">
    <source>
        <dbReference type="ARBA" id="ARBA00022525"/>
    </source>
</evidence>
<dbReference type="Gene3D" id="1.20.1330.10">
    <property type="entry name" value="f41 fragment of flagellin, N-terminal domain"/>
    <property type="match status" value="1"/>
</dbReference>
<keyword evidence="7" id="KW-0282">Flagellum</keyword>
<dbReference type="PANTHER" id="PTHR42792:SF2">
    <property type="entry name" value="FLAGELLIN"/>
    <property type="match status" value="1"/>
</dbReference>
<comment type="subcellular location">
    <subcellularLocation>
        <location evidence="4">Secreted</location>
    </subcellularLocation>
    <subcellularLocation>
        <location evidence="4">Bacterial flagellum</location>
    </subcellularLocation>
</comment>
<dbReference type="PANTHER" id="PTHR42792">
    <property type="entry name" value="FLAGELLIN"/>
    <property type="match status" value="1"/>
</dbReference>
<evidence type="ECO:0000256" key="1">
    <source>
        <dbReference type="ARBA" id="ARBA00005709"/>
    </source>
</evidence>
<dbReference type="AlphaFoldDB" id="A0A7X0MVP4"/>
<dbReference type="GO" id="GO:0009288">
    <property type="term" value="C:bacterial-type flagellum"/>
    <property type="evidence" value="ECO:0007669"/>
    <property type="project" value="UniProtKB-SubCell"/>
</dbReference>
<reference evidence="7 8" key="1">
    <citation type="submission" date="2020-08" db="EMBL/GenBank/DDBJ databases">
        <title>Genomic Encyclopedia of Type Strains, Phase IV (KMG-IV): sequencing the most valuable type-strain genomes for metagenomic binning, comparative biology and taxonomic classification.</title>
        <authorList>
            <person name="Goeker M."/>
        </authorList>
    </citation>
    <scope>NUCLEOTIDE SEQUENCE [LARGE SCALE GENOMIC DNA]</scope>
    <source>
        <strain evidence="7 8">DSM 22368</strain>
    </source>
</reference>
<organism evidence="7 8">
    <name type="scientific">Pseudoteredinibacter isoporae</name>
    <dbReference type="NCBI Taxonomy" id="570281"/>
    <lineage>
        <taxon>Bacteria</taxon>
        <taxon>Pseudomonadati</taxon>
        <taxon>Pseudomonadota</taxon>
        <taxon>Gammaproteobacteria</taxon>
        <taxon>Cellvibrionales</taxon>
        <taxon>Cellvibrionaceae</taxon>
        <taxon>Pseudoteredinibacter</taxon>
    </lineage>
</organism>
<keyword evidence="7" id="KW-0969">Cilium</keyword>
<dbReference type="GO" id="GO:0005198">
    <property type="term" value="F:structural molecule activity"/>
    <property type="evidence" value="ECO:0007669"/>
    <property type="project" value="UniProtKB-UniRule"/>
</dbReference>
<dbReference type="Pfam" id="PF00669">
    <property type="entry name" value="Flagellin_N"/>
    <property type="match status" value="1"/>
</dbReference>
<dbReference type="EMBL" id="JACHHT010000002">
    <property type="protein sequence ID" value="MBB6521613.1"/>
    <property type="molecule type" value="Genomic_DNA"/>
</dbReference>
<dbReference type="GO" id="GO:0005576">
    <property type="term" value="C:extracellular region"/>
    <property type="evidence" value="ECO:0007669"/>
    <property type="project" value="UniProtKB-SubCell"/>
</dbReference>
<evidence type="ECO:0000259" key="6">
    <source>
        <dbReference type="Pfam" id="PF00700"/>
    </source>
</evidence>
<dbReference type="InParanoid" id="A0A7X0MVP4"/>
<sequence length="233" mass="24930">MPGINDFGGFPPSFNNTNRAIEDSFRQLSSGSRINSAADDAAGLAQDTRFDSQLRANAVLSRNLGDQLGLNQISEGYLKGALDGVARARELVLQAGNGTSESNALQPEADYIVETVNDLAAQGFGTDAEAESYLSSFNLPGSVEDNLATLDDLQGRLLERASELGAESNGLEVRINNYEVSSINLSAAKSRLSDTDYAQAVSEKSKQQTLQQVQITLQKEKNEQAGAIIDQLI</sequence>
<keyword evidence="7" id="KW-0966">Cell projection</keyword>
<dbReference type="PRINTS" id="PR00207">
    <property type="entry name" value="FLAGELLIN"/>
</dbReference>
<protein>
    <recommendedName>
        <fullName evidence="4">Flagellin</fullName>
    </recommendedName>
</protein>
<keyword evidence="2 4" id="KW-0964">Secreted</keyword>
<comment type="caution">
    <text evidence="7">The sequence shown here is derived from an EMBL/GenBank/DDBJ whole genome shotgun (WGS) entry which is preliminary data.</text>
</comment>
<proteinExistence type="inferred from homology"/>
<dbReference type="InterPro" id="IPR046358">
    <property type="entry name" value="Flagellin_C"/>
</dbReference>
<dbReference type="Proteomes" id="UP000528457">
    <property type="component" value="Unassembled WGS sequence"/>
</dbReference>
<evidence type="ECO:0000256" key="3">
    <source>
        <dbReference type="ARBA" id="ARBA00023143"/>
    </source>
</evidence>
<dbReference type="SUPFAM" id="SSF64518">
    <property type="entry name" value="Phase 1 flagellin"/>
    <property type="match status" value="1"/>
</dbReference>
<gene>
    <name evidence="7" type="ORF">HNR48_001898</name>
</gene>
<evidence type="ECO:0000313" key="7">
    <source>
        <dbReference type="EMBL" id="MBB6521613.1"/>
    </source>
</evidence>
<evidence type="ECO:0000313" key="8">
    <source>
        <dbReference type="Proteomes" id="UP000528457"/>
    </source>
</evidence>
<evidence type="ECO:0000259" key="5">
    <source>
        <dbReference type="Pfam" id="PF00669"/>
    </source>
</evidence>
<evidence type="ECO:0000256" key="4">
    <source>
        <dbReference type="RuleBase" id="RU362073"/>
    </source>
</evidence>
<feature type="domain" description="Flagellin N-terminal" evidence="5">
    <location>
        <begin position="14"/>
        <end position="108"/>
    </location>
</feature>
<name>A0A7X0MVP4_9GAMM</name>
<dbReference type="InterPro" id="IPR001029">
    <property type="entry name" value="Flagellin_N"/>
</dbReference>
<keyword evidence="8" id="KW-1185">Reference proteome</keyword>
<dbReference type="Pfam" id="PF00700">
    <property type="entry name" value="Flagellin_C"/>
    <property type="match status" value="1"/>
</dbReference>
<comment type="similarity">
    <text evidence="1 4">Belongs to the bacterial flagellin family.</text>
</comment>